<evidence type="ECO:0008006" key="2">
    <source>
        <dbReference type="Google" id="ProtNLM"/>
    </source>
</evidence>
<dbReference type="EMBL" id="LAZR01004465">
    <property type="protein sequence ID" value="KKN08369.1"/>
    <property type="molecule type" value="Genomic_DNA"/>
</dbReference>
<accession>A0A0F9MRR6</accession>
<dbReference type="GO" id="GO:0016020">
    <property type="term" value="C:membrane"/>
    <property type="evidence" value="ECO:0007669"/>
    <property type="project" value="InterPro"/>
</dbReference>
<dbReference type="PROSITE" id="PS00760">
    <property type="entry name" value="SPASE_I_2"/>
    <property type="match status" value="1"/>
</dbReference>
<protein>
    <recommendedName>
        <fullName evidence="2">DUF306 domain-containing protein</fullName>
    </recommendedName>
</protein>
<comment type="caution">
    <text evidence="1">The sequence shown here is derived from an EMBL/GenBank/DDBJ whole genome shotgun (WGS) entry which is preliminary data.</text>
</comment>
<dbReference type="AlphaFoldDB" id="A0A0F9MRR6"/>
<proteinExistence type="predicted"/>
<gene>
    <name evidence="1" type="ORF">LCGC14_1057380</name>
</gene>
<evidence type="ECO:0000313" key="1">
    <source>
        <dbReference type="EMBL" id="KKN08369.1"/>
    </source>
</evidence>
<sequence length="137" mass="15430">MKTFKILNCFLMLLFFLSLTPLGNSYDASMTQEKQIYEAIIGDWEMETEFQGSMIPAVMTLSVRDGKLEGVWVSMDQEMKLIDLKFDGEKLSFKRTMGEGGDTINFDGTVKGNEISGKYTSPMGGEYECTGKRKTTE</sequence>
<organism evidence="1">
    <name type="scientific">marine sediment metagenome</name>
    <dbReference type="NCBI Taxonomy" id="412755"/>
    <lineage>
        <taxon>unclassified sequences</taxon>
        <taxon>metagenomes</taxon>
        <taxon>ecological metagenomes</taxon>
    </lineage>
</organism>
<dbReference type="InterPro" id="IPR019757">
    <property type="entry name" value="Pept_S26A_signal_pept_1_Lys-AS"/>
</dbReference>
<reference evidence="1" key="1">
    <citation type="journal article" date="2015" name="Nature">
        <title>Complex archaea that bridge the gap between prokaryotes and eukaryotes.</title>
        <authorList>
            <person name="Spang A."/>
            <person name="Saw J.H."/>
            <person name="Jorgensen S.L."/>
            <person name="Zaremba-Niedzwiedzka K."/>
            <person name="Martijn J."/>
            <person name="Lind A.E."/>
            <person name="van Eijk R."/>
            <person name="Schleper C."/>
            <person name="Guy L."/>
            <person name="Ettema T.J."/>
        </authorList>
    </citation>
    <scope>NUCLEOTIDE SEQUENCE</scope>
</reference>
<dbReference type="GO" id="GO:0008236">
    <property type="term" value="F:serine-type peptidase activity"/>
    <property type="evidence" value="ECO:0007669"/>
    <property type="project" value="InterPro"/>
</dbReference>
<name>A0A0F9MRR6_9ZZZZ</name>